<dbReference type="eggNOG" id="ENOG502TGXU">
    <property type="taxonomic scope" value="Eukaryota"/>
</dbReference>
<proteinExistence type="predicted"/>
<dbReference type="HOGENOM" id="CLU_084580_0_0_1"/>
<sequence>MQRPERIRFFITEQCRLLDPSYRNYMWPKQILLGDTPLPLAEGSPMIFRINDKKKISFRIVLESNDHGGPIGIGFPLSQIESVSIKDRSQKHPEHAIVFLLSNSALEKLNLKFGTLLDDPISNGNRRSMSKYLTVIVGANPSISKPNNVYCRVILSSYKFTFSFLAAKKILLKDLPIMWHKLLEDKEERFKVVAIQTDRERIAEMDDEAWDWLMTYLKVKWETCPIQGSWLVKEEPNRESSKFNEIILKREPPSLLSDEFLESKPPKRLKYSDSTGGSPASVSSEYL</sequence>
<dbReference type="InParanoid" id="E3M493"/>
<dbReference type="STRING" id="31234.E3M493"/>
<name>E3M493_CAERE</name>
<accession>E3M493</accession>
<protein>
    <recommendedName>
        <fullName evidence="4">MSP domain-containing protein</fullName>
    </recommendedName>
</protein>
<evidence type="ECO:0000313" key="2">
    <source>
        <dbReference type="EMBL" id="EFO91370.1"/>
    </source>
</evidence>
<evidence type="ECO:0008006" key="4">
    <source>
        <dbReference type="Google" id="ProtNLM"/>
    </source>
</evidence>
<gene>
    <name evidence="2" type="ORF">CRE_11876</name>
</gene>
<reference evidence="2" key="1">
    <citation type="submission" date="2007-07" db="EMBL/GenBank/DDBJ databases">
        <title>PCAP assembly of the Caenorhabditis remanei genome.</title>
        <authorList>
            <consortium name="The Caenorhabditis remanei Sequencing Consortium"/>
            <person name="Wilson R.K."/>
        </authorList>
    </citation>
    <scope>NUCLEOTIDE SEQUENCE [LARGE SCALE GENOMIC DNA]</scope>
    <source>
        <strain evidence="2">PB4641</strain>
    </source>
</reference>
<dbReference type="AlphaFoldDB" id="E3M493"/>
<dbReference type="Proteomes" id="UP000008281">
    <property type="component" value="Unassembled WGS sequence"/>
</dbReference>
<dbReference type="KEGG" id="crq:GCK72_005900"/>
<dbReference type="RefSeq" id="XP_003108861.2">
    <property type="nucleotide sequence ID" value="XM_003108813.2"/>
</dbReference>
<dbReference type="EMBL" id="DS268424">
    <property type="protein sequence ID" value="EFO91370.1"/>
    <property type="molecule type" value="Genomic_DNA"/>
</dbReference>
<dbReference type="OMA" id="EAWDWLM"/>
<dbReference type="FunCoup" id="E3M493">
    <property type="interactions" value="1252"/>
</dbReference>
<keyword evidence="3" id="KW-1185">Reference proteome</keyword>
<dbReference type="CTD" id="9800379"/>
<feature type="compositionally biased region" description="Polar residues" evidence="1">
    <location>
        <begin position="272"/>
        <end position="287"/>
    </location>
</feature>
<organism evidence="3">
    <name type="scientific">Caenorhabditis remanei</name>
    <name type="common">Caenorhabditis vulgaris</name>
    <dbReference type="NCBI Taxonomy" id="31234"/>
    <lineage>
        <taxon>Eukaryota</taxon>
        <taxon>Metazoa</taxon>
        <taxon>Ecdysozoa</taxon>
        <taxon>Nematoda</taxon>
        <taxon>Chromadorea</taxon>
        <taxon>Rhabditida</taxon>
        <taxon>Rhabditina</taxon>
        <taxon>Rhabditomorpha</taxon>
        <taxon>Rhabditoidea</taxon>
        <taxon>Rhabditidae</taxon>
        <taxon>Peloderinae</taxon>
        <taxon>Caenorhabditis</taxon>
    </lineage>
</organism>
<evidence type="ECO:0000256" key="1">
    <source>
        <dbReference type="SAM" id="MobiDB-lite"/>
    </source>
</evidence>
<dbReference type="GeneID" id="9800379"/>
<evidence type="ECO:0000313" key="3">
    <source>
        <dbReference type="Proteomes" id="UP000008281"/>
    </source>
</evidence>
<feature type="region of interest" description="Disordered" evidence="1">
    <location>
        <begin position="266"/>
        <end position="287"/>
    </location>
</feature>
<dbReference type="OrthoDB" id="5780929at2759"/>